<dbReference type="EMBL" id="JAVFKY010000001">
    <property type="protein sequence ID" value="KAK5582827.1"/>
    <property type="molecule type" value="Genomic_DNA"/>
</dbReference>
<dbReference type="PANTHER" id="PTHR31959">
    <property type="entry name" value="CARBOHYDRATE BINDING DOMAIN-CONTAINING PROTEIN"/>
    <property type="match status" value="1"/>
</dbReference>
<organism evidence="2 3">
    <name type="scientific">Dictyostelium firmibasis</name>
    <dbReference type="NCBI Taxonomy" id="79012"/>
    <lineage>
        <taxon>Eukaryota</taxon>
        <taxon>Amoebozoa</taxon>
        <taxon>Evosea</taxon>
        <taxon>Eumycetozoa</taxon>
        <taxon>Dictyostelia</taxon>
        <taxon>Dictyosteliales</taxon>
        <taxon>Dictyosteliaceae</taxon>
        <taxon>Dictyostelium</taxon>
    </lineage>
</organism>
<keyword evidence="3" id="KW-1185">Reference proteome</keyword>
<comment type="caution">
    <text evidence="2">The sequence shown here is derived from an EMBL/GenBank/DDBJ whole genome shotgun (WGS) entry which is preliminary data.</text>
</comment>
<dbReference type="PANTHER" id="PTHR31959:SF2">
    <property type="entry name" value="CARBOHYDRATE BINDING DOMAIN-CONTAINING PROTEIN"/>
    <property type="match status" value="1"/>
</dbReference>
<evidence type="ECO:0000313" key="2">
    <source>
        <dbReference type="EMBL" id="KAK5582827.1"/>
    </source>
</evidence>
<evidence type="ECO:0000256" key="1">
    <source>
        <dbReference type="SAM" id="SignalP"/>
    </source>
</evidence>
<feature type="chain" id="PRO_5043035444" evidence="1">
    <location>
        <begin position="25"/>
        <end position="970"/>
    </location>
</feature>
<accession>A0AAN7U0Y5</accession>
<gene>
    <name evidence="2" type="ORF">RB653_004415</name>
</gene>
<reference evidence="2 3" key="1">
    <citation type="submission" date="2023-11" db="EMBL/GenBank/DDBJ databases">
        <title>Dfirmibasis_genome.</title>
        <authorList>
            <person name="Edelbroek B."/>
            <person name="Kjellin J."/>
            <person name="Jerlstrom-Hultqvist J."/>
            <person name="Soderbom F."/>
        </authorList>
    </citation>
    <scope>NUCLEOTIDE SEQUENCE [LARGE SCALE GENOMIC DNA]</scope>
    <source>
        <strain evidence="2 3">TNS-C-14</strain>
    </source>
</reference>
<name>A0AAN7U0Y5_9MYCE</name>
<dbReference type="AlphaFoldDB" id="A0AAN7U0Y5"/>
<dbReference type="Proteomes" id="UP001344447">
    <property type="component" value="Unassembled WGS sequence"/>
</dbReference>
<evidence type="ECO:0000313" key="3">
    <source>
        <dbReference type="Proteomes" id="UP001344447"/>
    </source>
</evidence>
<sequence length="970" mass="107444">MRFLLFIFTLIFIFSIISFKESNAQQTLYNFDFSSPRVNIGGQPHFKVDYYPGTTNTNYKGDFYPDVESNTNVKKYSFTVNTTLTAATNYKNIGLTPTYVSNGPATIIADINVVLIVPFGITVTIITPTPIPAILVRGRLVLSPTVSSLFQCQKVIVFPGGVFESIPSTNSNHSIVLNSFDPTDYPTWDPLHTSSFISLGGKVTLRGFDTSSIWTGVNNSFSSYGGTFLKSFPYPTSYQPVYKLTSALLDTLVNNNVNYTLNNYYTKLSQSSGVFHSIDSQFGGAGYILMRPITKNLFVRGVFSSSMVFTFGSLVDIQNAVFTDLGHTTSSPLDDYTLDATYSITHVGTNPPDRYPITLLHNNVSVNIQNNMFAPLNDYTFQQSSTPRAYIGAKRSFGIISGNAFALNYGISGISLLYGTEQFNVSFNSFISVYTDKTVPSSRSYPDIDYKNGGIITTSPYSTYEGNAFEGSFKGGAFQVIPLQSRTSLAGLAEDILLGSFNNLKQNNTKDYLLNSLWNSVVFKNHFLAGEAEFRVNYISQPPIKINLFGGWFVGQRASTTLGSTGNNANIEFVYDSPYIANSLSVNDRQYIFESNTHTGTYNAITIKNALSISTYKFFAETFKCKYISIVDSKFSHFSNTSNFMKKYTNQLYLSNVNGTKTNLDNSISYFFPLYNFSSVALSPNQLNFSYIPNYDYIESEGQSVSYIVNDVYQSTVPNLFKASLINNATSNVVNLPFANGEYVIMVSAKSYSPIPSPTYSEAGSFYASSFVVDSNSNSFYLGIDLTPDVEATRRALSIFGNSWTKCGWINPSNCITTGIFSKVPTALSSVTNGSNTVTAVDSVSMLTTYLINDVINNIPSSVNISLPGNQQYKIFLYTYNPSFEGNTIFSSLPLYTIKIDGNYQEPFTRTTPQYQYYQKLGPFFWNNPLSTQKVLNIQWAADNTMYGIPICGVEIYSSLSTPYPIPISS</sequence>
<proteinExistence type="predicted"/>
<feature type="signal peptide" evidence="1">
    <location>
        <begin position="1"/>
        <end position="24"/>
    </location>
</feature>
<keyword evidence="1" id="KW-0732">Signal</keyword>
<protein>
    <submittedName>
        <fullName evidence="2">Uncharacterized protein</fullName>
    </submittedName>
</protein>